<dbReference type="Proteomes" id="UP001206788">
    <property type="component" value="Unassembled WGS sequence"/>
</dbReference>
<dbReference type="EMBL" id="JANWGH010000001">
    <property type="protein sequence ID" value="MCS5489427.1"/>
    <property type="molecule type" value="Genomic_DNA"/>
</dbReference>
<evidence type="ECO:0000313" key="3">
    <source>
        <dbReference type="Proteomes" id="UP001206788"/>
    </source>
</evidence>
<dbReference type="Pfam" id="PF00534">
    <property type="entry name" value="Glycos_transf_1"/>
    <property type="match status" value="1"/>
</dbReference>
<dbReference type="GO" id="GO:0016757">
    <property type="term" value="F:glycosyltransferase activity"/>
    <property type="evidence" value="ECO:0007669"/>
    <property type="project" value="UniProtKB-KW"/>
</dbReference>
<dbReference type="SUPFAM" id="SSF53756">
    <property type="entry name" value="UDP-Glycosyltransferase/glycogen phosphorylase"/>
    <property type="match status" value="1"/>
</dbReference>
<reference evidence="2 3" key="1">
    <citation type="submission" date="2022-08" db="EMBL/GenBank/DDBJ databases">
        <title>Algoriphagus sp. CAU 1643 isolated from mud.</title>
        <authorList>
            <person name="Kim W."/>
        </authorList>
    </citation>
    <scope>NUCLEOTIDE SEQUENCE [LARGE SCALE GENOMIC DNA]</scope>
    <source>
        <strain evidence="2 3">CAU 1643</strain>
    </source>
</reference>
<gene>
    <name evidence="2" type="ORF">NY014_03240</name>
</gene>
<evidence type="ECO:0000259" key="1">
    <source>
        <dbReference type="Pfam" id="PF00534"/>
    </source>
</evidence>
<feature type="domain" description="Glycosyl transferase family 1" evidence="1">
    <location>
        <begin position="189"/>
        <end position="340"/>
    </location>
</feature>
<name>A0ABT2G670_9BACT</name>
<sequence length="375" mass="43207">MSDQKAHMISVLFASSLKPILDSRSFGRLGFSLRETNKYQLNFIGFSSKSLPKSAEDRFFVSINDYHSRWQRFTFPFRLGFLLLKIKPKVLICCSWETLLVAKFLKPWIKYKLIYDVQENYVQNLKLNPNLSVIKRTLAKWIIQKSEKPNKIDFHIFAEACYADEMPEKKPNLILENKYLGPDLIPSPKSYKNKKSFNFLITGTLTPSYGVLEGIQFFENILADFPGSQLRIIGHVTLKEFENEIQKIGKANRAIHLELSTSPIPHEAVLDAIKRADFLLLPYQLHPAIINKLPSKLFEACGLGCPIIINSNPKWDSLITEYNLGISVHYNQVRKAANEFHSGLNSHFFDGLESDFFKWNKEGKLFRQLIEDLLA</sequence>
<dbReference type="EC" id="2.4.-.-" evidence="2"/>
<organism evidence="2 3">
    <name type="scientific">Algoriphagus limi</name>
    <dbReference type="NCBI Taxonomy" id="2975273"/>
    <lineage>
        <taxon>Bacteria</taxon>
        <taxon>Pseudomonadati</taxon>
        <taxon>Bacteroidota</taxon>
        <taxon>Cytophagia</taxon>
        <taxon>Cytophagales</taxon>
        <taxon>Cyclobacteriaceae</taxon>
        <taxon>Algoriphagus</taxon>
    </lineage>
</organism>
<dbReference type="RefSeq" id="WP_259413093.1">
    <property type="nucleotide sequence ID" value="NZ_JANWGH010000001.1"/>
</dbReference>
<dbReference type="Gene3D" id="3.40.50.2000">
    <property type="entry name" value="Glycogen Phosphorylase B"/>
    <property type="match status" value="1"/>
</dbReference>
<evidence type="ECO:0000313" key="2">
    <source>
        <dbReference type="EMBL" id="MCS5489427.1"/>
    </source>
</evidence>
<keyword evidence="2" id="KW-0328">Glycosyltransferase</keyword>
<protein>
    <submittedName>
        <fullName evidence="2">Glycosyltransferase</fullName>
        <ecNumber evidence="2">2.4.-.-</ecNumber>
    </submittedName>
</protein>
<proteinExistence type="predicted"/>
<comment type="caution">
    <text evidence="2">The sequence shown here is derived from an EMBL/GenBank/DDBJ whole genome shotgun (WGS) entry which is preliminary data.</text>
</comment>
<keyword evidence="3" id="KW-1185">Reference proteome</keyword>
<dbReference type="InterPro" id="IPR001296">
    <property type="entry name" value="Glyco_trans_1"/>
</dbReference>
<accession>A0ABT2G670</accession>
<keyword evidence="2" id="KW-0808">Transferase</keyword>